<dbReference type="STRING" id="205917.A0A4Y9YF59"/>
<dbReference type="GO" id="GO:0050515">
    <property type="term" value="F:4-(cytidine 5'-diphospho)-2-C-methyl-D-erythritol kinase activity"/>
    <property type="evidence" value="ECO:0007669"/>
    <property type="project" value="UniProtKB-EC"/>
</dbReference>
<organism evidence="10 11">
    <name type="scientific">Dentipellis fragilis</name>
    <dbReference type="NCBI Taxonomy" id="205917"/>
    <lineage>
        <taxon>Eukaryota</taxon>
        <taxon>Fungi</taxon>
        <taxon>Dikarya</taxon>
        <taxon>Basidiomycota</taxon>
        <taxon>Agaricomycotina</taxon>
        <taxon>Agaricomycetes</taxon>
        <taxon>Russulales</taxon>
        <taxon>Hericiaceae</taxon>
        <taxon>Dentipellis</taxon>
    </lineage>
</organism>
<evidence type="ECO:0000256" key="6">
    <source>
        <dbReference type="ARBA" id="ARBA00022840"/>
    </source>
</evidence>
<dbReference type="Pfam" id="PF08544">
    <property type="entry name" value="GHMP_kinases_C"/>
    <property type="match status" value="1"/>
</dbReference>
<evidence type="ECO:0000259" key="9">
    <source>
        <dbReference type="Pfam" id="PF08544"/>
    </source>
</evidence>
<dbReference type="Gene3D" id="3.30.230.10">
    <property type="match status" value="1"/>
</dbReference>
<keyword evidence="5" id="KW-0418">Kinase</keyword>
<dbReference type="InterPro" id="IPR013750">
    <property type="entry name" value="GHMP_kinase_C_dom"/>
</dbReference>
<keyword evidence="4" id="KW-0547">Nucleotide-binding</keyword>
<comment type="similarity">
    <text evidence="1">Belongs to the GHMP kinase family. IspE subfamily.</text>
</comment>
<dbReference type="OrthoDB" id="3191556at2759"/>
<comment type="caution">
    <text evidence="10">The sequence shown here is derived from an EMBL/GenBank/DDBJ whole genome shotgun (WGS) entry which is preliminary data.</text>
</comment>
<evidence type="ECO:0000256" key="5">
    <source>
        <dbReference type="ARBA" id="ARBA00022777"/>
    </source>
</evidence>
<dbReference type="NCBIfam" id="TIGR00154">
    <property type="entry name" value="ispE"/>
    <property type="match status" value="1"/>
</dbReference>
<dbReference type="PIRSF" id="PIRSF010376">
    <property type="entry name" value="IspE"/>
    <property type="match status" value="1"/>
</dbReference>
<dbReference type="AlphaFoldDB" id="A0A4Y9YF59"/>
<evidence type="ECO:0000313" key="10">
    <source>
        <dbReference type="EMBL" id="TFY60488.1"/>
    </source>
</evidence>
<keyword evidence="6" id="KW-0067">ATP-binding</keyword>
<keyword evidence="11" id="KW-1185">Reference proteome</keyword>
<evidence type="ECO:0000256" key="2">
    <source>
        <dbReference type="ARBA" id="ARBA00012052"/>
    </source>
</evidence>
<reference evidence="10 11" key="1">
    <citation type="submission" date="2019-02" db="EMBL/GenBank/DDBJ databases">
        <title>Genome sequencing of the rare red list fungi Dentipellis fragilis.</title>
        <authorList>
            <person name="Buettner E."/>
            <person name="Kellner H."/>
        </authorList>
    </citation>
    <scope>NUCLEOTIDE SEQUENCE [LARGE SCALE GENOMIC DNA]</scope>
    <source>
        <strain evidence="10 11">DSM 105465</strain>
    </source>
</reference>
<dbReference type="EMBL" id="SEOQ01000560">
    <property type="protein sequence ID" value="TFY60488.1"/>
    <property type="molecule type" value="Genomic_DNA"/>
</dbReference>
<feature type="domain" description="GHMP kinase N-terminal" evidence="8">
    <location>
        <begin position="85"/>
        <end position="158"/>
    </location>
</feature>
<dbReference type="GO" id="GO:0016114">
    <property type="term" value="P:terpenoid biosynthetic process"/>
    <property type="evidence" value="ECO:0007669"/>
    <property type="project" value="InterPro"/>
</dbReference>
<dbReference type="InterPro" id="IPR004424">
    <property type="entry name" value="IspE"/>
</dbReference>
<dbReference type="Gene3D" id="3.30.70.890">
    <property type="entry name" value="GHMP kinase, C-terminal domain"/>
    <property type="match status" value="1"/>
</dbReference>
<gene>
    <name evidence="10" type="ORF">EVG20_g7398</name>
</gene>
<evidence type="ECO:0000256" key="7">
    <source>
        <dbReference type="ARBA" id="ARBA00032554"/>
    </source>
</evidence>
<dbReference type="EC" id="2.7.1.148" evidence="2"/>
<proteinExistence type="inferred from homology"/>
<dbReference type="GO" id="GO:0005524">
    <property type="term" value="F:ATP binding"/>
    <property type="evidence" value="ECO:0007669"/>
    <property type="project" value="UniProtKB-KW"/>
</dbReference>
<dbReference type="Proteomes" id="UP000298327">
    <property type="component" value="Unassembled WGS sequence"/>
</dbReference>
<dbReference type="SUPFAM" id="SSF54211">
    <property type="entry name" value="Ribosomal protein S5 domain 2-like"/>
    <property type="match status" value="1"/>
</dbReference>
<dbReference type="InterPro" id="IPR036554">
    <property type="entry name" value="GHMP_kinase_C_sf"/>
</dbReference>
<protein>
    <recommendedName>
        <fullName evidence="2">4-(cytidine 5'-diphospho)-2-C-methyl-D-erythritol kinase</fullName>
        <ecNumber evidence="2">2.7.1.148</ecNumber>
    </recommendedName>
    <alternativeName>
        <fullName evidence="7">4-(cytidine-5'-diphospho)-2-C-methyl-D-erythritol kinase</fullName>
    </alternativeName>
</protein>
<sequence>MQHSPKSNTSLAARAPAKLNLFLHVTGRRADGYHFLQTAFEILTYHDHLIFSLRDDDRITLSCVRSCDASLIDDAAIAALDSPDNLVLKAARLLRSHYTLSQGADIVLHKRIPIGGGLGGGSADAAATLIALNRLWGVNAPTQDLLPLAKALGADVPVQLEARPSWGVGVGSDLTPLDLPSRWFLVIFPSTVVTTGAIFHDPRLKRDTVPITLEQYLSGAETRNDLEPVVAARAPSVTQALAWLGQFGPARMSGAGSCVFMQFDQESEARDVLRQVPGGWGAFVSASARDWHHLKD</sequence>
<name>A0A4Y9YF59_9AGAM</name>
<dbReference type="PANTHER" id="PTHR43527">
    <property type="entry name" value="4-DIPHOSPHOCYTIDYL-2-C-METHYL-D-ERYTHRITOL KINASE, CHLOROPLASTIC"/>
    <property type="match status" value="1"/>
</dbReference>
<dbReference type="InterPro" id="IPR006204">
    <property type="entry name" value="GHMP_kinase_N_dom"/>
</dbReference>
<keyword evidence="3" id="KW-0808">Transferase</keyword>
<evidence type="ECO:0000256" key="3">
    <source>
        <dbReference type="ARBA" id="ARBA00022679"/>
    </source>
</evidence>
<feature type="domain" description="GHMP kinase C-terminal" evidence="9">
    <location>
        <begin position="223"/>
        <end position="277"/>
    </location>
</feature>
<dbReference type="Pfam" id="PF00288">
    <property type="entry name" value="GHMP_kinases_N"/>
    <property type="match status" value="1"/>
</dbReference>
<evidence type="ECO:0000313" key="11">
    <source>
        <dbReference type="Proteomes" id="UP000298327"/>
    </source>
</evidence>
<dbReference type="InterPro" id="IPR014721">
    <property type="entry name" value="Ribsml_uS5_D2-typ_fold_subgr"/>
</dbReference>
<dbReference type="SUPFAM" id="SSF55060">
    <property type="entry name" value="GHMP Kinase, C-terminal domain"/>
    <property type="match status" value="1"/>
</dbReference>
<evidence type="ECO:0000259" key="8">
    <source>
        <dbReference type="Pfam" id="PF00288"/>
    </source>
</evidence>
<evidence type="ECO:0000256" key="4">
    <source>
        <dbReference type="ARBA" id="ARBA00022741"/>
    </source>
</evidence>
<dbReference type="HAMAP" id="MF_00061">
    <property type="entry name" value="IspE"/>
    <property type="match status" value="1"/>
</dbReference>
<dbReference type="InterPro" id="IPR020568">
    <property type="entry name" value="Ribosomal_Su5_D2-typ_SF"/>
</dbReference>
<evidence type="ECO:0000256" key="1">
    <source>
        <dbReference type="ARBA" id="ARBA00009684"/>
    </source>
</evidence>
<dbReference type="PANTHER" id="PTHR43527:SF2">
    <property type="entry name" value="4-DIPHOSPHOCYTIDYL-2-C-METHYL-D-ERYTHRITOL KINASE, CHLOROPLASTIC"/>
    <property type="match status" value="1"/>
</dbReference>
<accession>A0A4Y9YF59</accession>